<dbReference type="PANTHER" id="PTHR13806:SF31">
    <property type="entry name" value="FLOTILLIN-LIKE PROTEIN 1-RELATED"/>
    <property type="match status" value="1"/>
</dbReference>
<reference evidence="8 9" key="1">
    <citation type="submission" date="2015-07" db="EMBL/GenBank/DDBJ databases">
        <title>Emmonsia species relationships and genome sequence.</title>
        <authorList>
            <consortium name="The Broad Institute Genomics Platform"/>
            <person name="Cuomo C.A."/>
            <person name="Munoz J.F."/>
            <person name="Imamovic A."/>
            <person name="Priest M.E."/>
            <person name="Young S."/>
            <person name="Clay O.K."/>
            <person name="McEwen J.G."/>
        </authorList>
    </citation>
    <scope>NUCLEOTIDE SEQUENCE [LARGE SCALE GENOMIC DNA]</scope>
    <source>
        <strain evidence="8 9">UAMH 9510</strain>
    </source>
</reference>
<dbReference type="VEuPathDB" id="FungiDB:AJ78_05412"/>
<dbReference type="Pfam" id="PF01145">
    <property type="entry name" value="Band_7"/>
    <property type="match status" value="1"/>
</dbReference>
<feature type="domain" description="Band 7" evidence="7">
    <location>
        <begin position="6"/>
        <end position="194"/>
    </location>
</feature>
<dbReference type="AlphaFoldDB" id="A0A1J9PDZ3"/>
<evidence type="ECO:0000313" key="8">
    <source>
        <dbReference type="EMBL" id="OJD14226.1"/>
    </source>
</evidence>
<dbReference type="InterPro" id="IPR027705">
    <property type="entry name" value="Flotillin_fam"/>
</dbReference>
<evidence type="ECO:0000256" key="6">
    <source>
        <dbReference type="SAM" id="MobiDB-lite"/>
    </source>
</evidence>
<comment type="caution">
    <text evidence="8">The sequence shown here is derived from an EMBL/GenBank/DDBJ whole genome shotgun (WGS) entry which is preliminary data.</text>
</comment>
<feature type="compositionally biased region" description="Polar residues" evidence="6">
    <location>
        <begin position="459"/>
        <end position="468"/>
    </location>
</feature>
<dbReference type="Proteomes" id="UP000182235">
    <property type="component" value="Unassembled WGS sequence"/>
</dbReference>
<evidence type="ECO:0000256" key="4">
    <source>
        <dbReference type="ARBA" id="ARBA00023136"/>
    </source>
</evidence>
<accession>A0A1J9PDZ3</accession>
<comment type="subcellular location">
    <subcellularLocation>
        <location evidence="1">Cell membrane</location>
    </subcellularLocation>
</comment>
<comment type="similarity">
    <text evidence="2 5">Belongs to the band 7/mec-2 family. Flotillin subfamily.</text>
</comment>
<evidence type="ECO:0000313" key="9">
    <source>
        <dbReference type="Proteomes" id="UP000182235"/>
    </source>
</evidence>
<proteinExistence type="inferred from homology"/>
<evidence type="ECO:0000256" key="2">
    <source>
        <dbReference type="ARBA" id="ARBA00007161"/>
    </source>
</evidence>
<evidence type="ECO:0000259" key="7">
    <source>
        <dbReference type="Pfam" id="PF01145"/>
    </source>
</evidence>
<dbReference type="STRING" id="1447872.A0A1J9PDZ3"/>
<evidence type="ECO:0000256" key="3">
    <source>
        <dbReference type="ARBA" id="ARBA00022475"/>
    </source>
</evidence>
<organism evidence="8 9">
    <name type="scientific">Emergomyces pasteurianus Ep9510</name>
    <dbReference type="NCBI Taxonomy" id="1447872"/>
    <lineage>
        <taxon>Eukaryota</taxon>
        <taxon>Fungi</taxon>
        <taxon>Dikarya</taxon>
        <taxon>Ascomycota</taxon>
        <taxon>Pezizomycotina</taxon>
        <taxon>Eurotiomycetes</taxon>
        <taxon>Eurotiomycetidae</taxon>
        <taxon>Onygenales</taxon>
        <taxon>Ajellomycetaceae</taxon>
        <taxon>Emergomyces</taxon>
    </lineage>
</organism>
<gene>
    <name evidence="8" type="ORF">AJ78_05412</name>
</gene>
<keyword evidence="3" id="KW-1003">Cell membrane</keyword>
<keyword evidence="9" id="KW-1185">Reference proteome</keyword>
<protein>
    <recommendedName>
        <fullName evidence="7">Band 7 domain-containing protein</fullName>
    </recommendedName>
</protein>
<dbReference type="OrthoDB" id="6080404at2759"/>
<sequence>MWYHVSEPNEYLVLTGGGISDVLIKKTAFVMPWNKCIRISISPFDFSMNLQAMTIEKLQFSLPAVFTIGPDNNIDALKKYALLLSGEAGGVKAAKSTSNTRGNHVQDIVKGIIEGETRVIVSGMTMEEIFKERHVFKQHVIENVQNELDQFGLRIYNANVKELQDTPGSEYFTLLSRKAHEGALNQAKIDVAEARMRGEIGEAEKRGKTKQEISKIDAETAVLETKRRSEKAQADAQLTNRQTELDMGIRLGKISAQRQAEMRDAELQKQVETKRAETELERLRALDVTKSKIAREAAEQNADADLYSKMKESDGTMYKQKMDADAHYYRAAKDAEAAFLAKTKEAEATFIAKKKEAEGVAEMAKAYAAMADVFGGPQGFLQYLMIQNRTYEALARANGEAIKGLEPKITVWNTGSSGDASQDTTAPIRNLMQSLPPLFSTIHEQTGIAPPTWMAQLPPRQNQPNSTAPADEIKSKIRANAS</sequence>
<dbReference type="EMBL" id="LGRN01000234">
    <property type="protein sequence ID" value="OJD14226.1"/>
    <property type="molecule type" value="Genomic_DNA"/>
</dbReference>
<keyword evidence="4" id="KW-0472">Membrane</keyword>
<dbReference type="PANTHER" id="PTHR13806">
    <property type="entry name" value="FLOTILLIN-RELATED"/>
    <property type="match status" value="1"/>
</dbReference>
<name>A0A1J9PDZ3_9EURO</name>
<evidence type="ECO:0000256" key="5">
    <source>
        <dbReference type="RuleBase" id="RU366054"/>
    </source>
</evidence>
<feature type="region of interest" description="Disordered" evidence="6">
    <location>
        <begin position="455"/>
        <end position="482"/>
    </location>
</feature>
<dbReference type="SUPFAM" id="SSF117892">
    <property type="entry name" value="Band 7/SPFH domain"/>
    <property type="match status" value="1"/>
</dbReference>
<evidence type="ECO:0000256" key="1">
    <source>
        <dbReference type="ARBA" id="ARBA00004236"/>
    </source>
</evidence>
<dbReference type="GO" id="GO:0005886">
    <property type="term" value="C:plasma membrane"/>
    <property type="evidence" value="ECO:0007669"/>
    <property type="project" value="UniProtKB-SubCell"/>
</dbReference>
<dbReference type="CDD" id="cd03399">
    <property type="entry name" value="SPFH_flotillin"/>
    <property type="match status" value="1"/>
</dbReference>
<dbReference type="InterPro" id="IPR036013">
    <property type="entry name" value="Band_7/SPFH_dom_sf"/>
</dbReference>
<dbReference type="Gene3D" id="3.30.479.30">
    <property type="entry name" value="Band 7 domain"/>
    <property type="match status" value="1"/>
</dbReference>
<dbReference type="InterPro" id="IPR001107">
    <property type="entry name" value="Band_7"/>
</dbReference>